<evidence type="ECO:0000256" key="2">
    <source>
        <dbReference type="SAM" id="MobiDB-lite"/>
    </source>
</evidence>
<proteinExistence type="predicted"/>
<protein>
    <submittedName>
        <fullName evidence="3">Uncharacterized protein</fullName>
    </submittedName>
</protein>
<feature type="region of interest" description="Disordered" evidence="2">
    <location>
        <begin position="1"/>
        <end position="52"/>
    </location>
</feature>
<dbReference type="AlphaFoldDB" id="A0A0G4F9M6"/>
<dbReference type="VEuPathDB" id="CryptoDB:Cvel_15913"/>
<feature type="coiled-coil region" evidence="1">
    <location>
        <begin position="120"/>
        <end position="228"/>
    </location>
</feature>
<dbReference type="EMBL" id="CDMZ01000225">
    <property type="protein sequence ID" value="CEM09622.1"/>
    <property type="molecule type" value="Genomic_DNA"/>
</dbReference>
<organism evidence="3">
    <name type="scientific">Chromera velia CCMP2878</name>
    <dbReference type="NCBI Taxonomy" id="1169474"/>
    <lineage>
        <taxon>Eukaryota</taxon>
        <taxon>Sar</taxon>
        <taxon>Alveolata</taxon>
        <taxon>Colpodellida</taxon>
        <taxon>Chromeraceae</taxon>
        <taxon>Chromera</taxon>
    </lineage>
</organism>
<accession>A0A0G4F9M6</accession>
<name>A0A0G4F9M6_9ALVE</name>
<reference evidence="3" key="1">
    <citation type="submission" date="2014-11" db="EMBL/GenBank/DDBJ databases">
        <authorList>
            <person name="Otto D Thomas"/>
            <person name="Naeem Raeece"/>
        </authorList>
    </citation>
    <scope>NUCLEOTIDE SEQUENCE</scope>
</reference>
<evidence type="ECO:0000313" key="3">
    <source>
        <dbReference type="EMBL" id="CEM09622.1"/>
    </source>
</evidence>
<gene>
    <name evidence="3" type="ORF">Cvel_15913</name>
</gene>
<keyword evidence="1" id="KW-0175">Coiled coil</keyword>
<sequence length="410" mass="46512">MEEERWLEGEGMMSWFDSSLPKGFPVGEQSGEAGTSKGLAPPPEMPQREHASHSLDAVWGGHGDGTRKCSSQEFLRERRQQTDPGRNGMSHASHTDARVAVLMRQKAQLEQDLALQKEFCMQAKEREKALEHQKESIEMDFARSEARAKGSIEALRRELLQSEERASVLMEQKEASQRESNRAKKEVYRLLEENSSLVEEKEAVERDLARLAEEHKSLKGQLQSLRKTDMVETNGHRRPAPPLRDEGPPYDIVVVGLEGSGTTAMLEQFCKSVGNAEGPKKLRWAKENETSRVMVPIPFQGTELRVLKCAGKRQNYSSIRSDIAKTKWLFVVCQPSAESKETIAFLEHFLRDAGEKGCKVLVICNTWSVQRGQEWKVGQMEVKDIKNRYRCLAVKTYSFSYALTKVDLDR</sequence>
<dbReference type="PhylomeDB" id="A0A0G4F9M6"/>
<evidence type="ECO:0000256" key="1">
    <source>
        <dbReference type="SAM" id="Coils"/>
    </source>
</evidence>